<dbReference type="RefSeq" id="WP_378302196.1">
    <property type="nucleotide sequence ID" value="NZ_JBHTJA010000054.1"/>
</dbReference>
<gene>
    <name evidence="1" type="ORF">ACFQ11_23690</name>
</gene>
<protein>
    <submittedName>
        <fullName evidence="1">Uncharacterized protein</fullName>
    </submittedName>
</protein>
<evidence type="ECO:0000313" key="1">
    <source>
        <dbReference type="EMBL" id="MFD0903415.1"/>
    </source>
</evidence>
<evidence type="ECO:0000313" key="2">
    <source>
        <dbReference type="Proteomes" id="UP001596972"/>
    </source>
</evidence>
<reference evidence="2" key="1">
    <citation type="journal article" date="2019" name="Int. J. Syst. Evol. Microbiol.">
        <title>The Global Catalogue of Microorganisms (GCM) 10K type strain sequencing project: providing services to taxonomists for standard genome sequencing and annotation.</title>
        <authorList>
            <consortium name="The Broad Institute Genomics Platform"/>
            <consortium name="The Broad Institute Genome Sequencing Center for Infectious Disease"/>
            <person name="Wu L."/>
            <person name="Ma J."/>
        </authorList>
    </citation>
    <scope>NUCLEOTIDE SEQUENCE [LARGE SCALE GENOMIC DNA]</scope>
    <source>
        <strain evidence="2">JCM 31202</strain>
    </source>
</reference>
<proteinExistence type="predicted"/>
<name>A0ABW3EU63_9ACTN</name>
<keyword evidence="2" id="KW-1185">Reference proteome</keyword>
<dbReference type="EMBL" id="JBHTJA010000054">
    <property type="protein sequence ID" value="MFD0903415.1"/>
    <property type="molecule type" value="Genomic_DNA"/>
</dbReference>
<accession>A0ABW3EU63</accession>
<sequence>MVIAILVCGVLAYAVFDVVRTLVRRRKARAAAAAALEAAALEAAAAAWADELESLEPMLWTEADQEWLESRRISLPR</sequence>
<organism evidence="1 2">
    <name type="scientific">Actinomadura sediminis</name>
    <dbReference type="NCBI Taxonomy" id="1038904"/>
    <lineage>
        <taxon>Bacteria</taxon>
        <taxon>Bacillati</taxon>
        <taxon>Actinomycetota</taxon>
        <taxon>Actinomycetes</taxon>
        <taxon>Streptosporangiales</taxon>
        <taxon>Thermomonosporaceae</taxon>
        <taxon>Actinomadura</taxon>
    </lineage>
</organism>
<dbReference type="Proteomes" id="UP001596972">
    <property type="component" value="Unassembled WGS sequence"/>
</dbReference>
<comment type="caution">
    <text evidence="1">The sequence shown here is derived from an EMBL/GenBank/DDBJ whole genome shotgun (WGS) entry which is preliminary data.</text>
</comment>